<dbReference type="Pfam" id="PF17963">
    <property type="entry name" value="Big_9"/>
    <property type="match status" value="1"/>
</dbReference>
<organism evidence="1 2">
    <name type="scientific">Robiginitalea myxolifaciens</name>
    <dbReference type="NCBI Taxonomy" id="400055"/>
    <lineage>
        <taxon>Bacteria</taxon>
        <taxon>Pseudomonadati</taxon>
        <taxon>Bacteroidota</taxon>
        <taxon>Flavobacteriia</taxon>
        <taxon>Flavobacteriales</taxon>
        <taxon>Flavobacteriaceae</taxon>
        <taxon>Robiginitalea</taxon>
    </lineage>
</organism>
<evidence type="ECO:0000313" key="1">
    <source>
        <dbReference type="EMBL" id="SFR35900.1"/>
    </source>
</evidence>
<evidence type="ECO:0000313" key="2">
    <source>
        <dbReference type="Proteomes" id="UP000199534"/>
    </source>
</evidence>
<dbReference type="RefSeq" id="WP_092981228.1">
    <property type="nucleotide sequence ID" value="NZ_FOYQ01000001.1"/>
</dbReference>
<accession>A0A1I6G179</accession>
<reference evidence="1 2" key="1">
    <citation type="submission" date="2016-10" db="EMBL/GenBank/DDBJ databases">
        <authorList>
            <person name="de Groot N.N."/>
        </authorList>
    </citation>
    <scope>NUCLEOTIDE SEQUENCE [LARGE SCALE GENOMIC DNA]</scope>
    <source>
        <strain evidence="1 2">DSM 21019</strain>
    </source>
</reference>
<sequence>MAFLQPNAVVLSGIRFTLFLLFLILGNQALMAQNVAPTAVDDSYSTGLNTTLNVPANGVISNDTDPNGTAGLTVNPTPVTLPSNGALTLNSDGSFSYVPNPGFSGTDSFEYQVCDDGTPNEIVSRFDFDDPNLALATIGPDATAVSPLAAQTGCGIHIASGAGGSVGIDVFVPNTGNIFNFTSFRADFEYQDQEGTADIATAGNFRIWHIGSNNLGVEVQVIDGNTGTPATYSVNLGAFLSGNNPYTIEYDELTGNIIYTANGTTTTFALAPAYSPLNTTLATQIHVGRFMDSSGSAIPSLCSIQFTDTSKLCDTGLVTLTIPTSVITNRRITYRVNRN</sequence>
<dbReference type="EMBL" id="FOYQ01000001">
    <property type="protein sequence ID" value="SFR35900.1"/>
    <property type="molecule type" value="Genomic_DNA"/>
</dbReference>
<protein>
    <recommendedName>
        <fullName evidence="3">VCBS repeat-containing protein</fullName>
    </recommendedName>
</protein>
<dbReference type="Gene3D" id="2.60.40.3440">
    <property type="match status" value="1"/>
</dbReference>
<evidence type="ECO:0008006" key="3">
    <source>
        <dbReference type="Google" id="ProtNLM"/>
    </source>
</evidence>
<keyword evidence="2" id="KW-1185">Reference proteome</keyword>
<proteinExistence type="predicted"/>
<dbReference type="Proteomes" id="UP000199534">
    <property type="component" value="Unassembled WGS sequence"/>
</dbReference>
<gene>
    <name evidence="1" type="ORF">SAMN04490243_1062</name>
</gene>
<dbReference type="AlphaFoldDB" id="A0A1I6G179"/>
<name>A0A1I6G179_9FLAO</name>
<dbReference type="STRING" id="400055.SAMN04490243_1062"/>
<dbReference type="OrthoDB" id="9805017at2"/>